<feature type="transmembrane region" description="Helical" evidence="1">
    <location>
        <begin position="38"/>
        <end position="56"/>
    </location>
</feature>
<accession>A0A367WS28</accession>
<proteinExistence type="predicted"/>
<keyword evidence="1" id="KW-1133">Transmembrane helix</keyword>
<comment type="caution">
    <text evidence="2">The sequence shown here is derived from an EMBL/GenBank/DDBJ whole genome shotgun (WGS) entry which is preliminary data.</text>
</comment>
<keyword evidence="1" id="KW-0812">Transmembrane</keyword>
<protein>
    <submittedName>
        <fullName evidence="2">Uncharacterized protein</fullName>
    </submittedName>
</protein>
<evidence type="ECO:0000313" key="2">
    <source>
        <dbReference type="EMBL" id="RCK44198.1"/>
    </source>
</evidence>
<sequence>MKKRYARIFFFILLAIFLGTFATQLSPALRQDFFQGSVWENGYAVVTNFLIVLAVFDYAFDKHILPRLAVILIMLNTGISVSVGVSSELYENWDLTTRNEVLAIIVLTLVIYGSILRIMYRLIQERGTSKSPRP</sequence>
<evidence type="ECO:0000313" key="3">
    <source>
        <dbReference type="Proteomes" id="UP000252517"/>
    </source>
</evidence>
<name>A0A367WS28_9PROT</name>
<dbReference type="AlphaFoldDB" id="A0A367WS28"/>
<feature type="transmembrane region" description="Helical" evidence="1">
    <location>
        <begin position="101"/>
        <end position="120"/>
    </location>
</feature>
<organism evidence="2 3">
    <name type="scientific">Thalassospira profundimaris</name>
    <dbReference type="NCBI Taxonomy" id="502049"/>
    <lineage>
        <taxon>Bacteria</taxon>
        <taxon>Pseudomonadati</taxon>
        <taxon>Pseudomonadota</taxon>
        <taxon>Alphaproteobacteria</taxon>
        <taxon>Rhodospirillales</taxon>
        <taxon>Thalassospiraceae</taxon>
        <taxon>Thalassospira</taxon>
    </lineage>
</organism>
<dbReference type="EMBL" id="JPWH01000021">
    <property type="protein sequence ID" value="RCK44198.1"/>
    <property type="molecule type" value="Genomic_DNA"/>
</dbReference>
<dbReference type="Proteomes" id="UP000252517">
    <property type="component" value="Unassembled WGS sequence"/>
</dbReference>
<keyword evidence="1" id="KW-0472">Membrane</keyword>
<evidence type="ECO:0000256" key="1">
    <source>
        <dbReference type="SAM" id="Phobius"/>
    </source>
</evidence>
<reference evidence="2 3" key="1">
    <citation type="submission" date="2014-07" db="EMBL/GenBank/DDBJ databases">
        <title>Draft genome sequence of Thalassospira profundimaris S25-3-2.</title>
        <authorList>
            <person name="Lai Q."/>
            <person name="Shao Z."/>
        </authorList>
    </citation>
    <scope>NUCLEOTIDE SEQUENCE [LARGE SCALE GENOMIC DNA]</scope>
    <source>
        <strain evidence="2 3">S25-3-2</strain>
    </source>
</reference>
<gene>
    <name evidence="2" type="ORF">TH25_20045</name>
</gene>
<feature type="transmembrane region" description="Helical" evidence="1">
    <location>
        <begin position="68"/>
        <end position="89"/>
    </location>
</feature>